<gene>
    <name evidence="9 10" type="primary">kynA</name>
    <name evidence="10" type="ORF">C0V82_24900</name>
</gene>
<evidence type="ECO:0000256" key="8">
    <source>
        <dbReference type="ARBA" id="ARBA00050412"/>
    </source>
</evidence>
<evidence type="ECO:0000313" key="10">
    <source>
        <dbReference type="EMBL" id="AUN33700.1"/>
    </source>
</evidence>
<comment type="catalytic activity">
    <reaction evidence="8 9">
        <text>L-tryptophan + O2 = N-formyl-L-kynurenine</text>
        <dbReference type="Rhea" id="RHEA:24536"/>
        <dbReference type="ChEBI" id="CHEBI:15379"/>
        <dbReference type="ChEBI" id="CHEBI:57912"/>
        <dbReference type="ChEBI" id="CHEBI:58629"/>
        <dbReference type="EC" id="1.13.11.11"/>
    </reaction>
</comment>
<comment type="similarity">
    <text evidence="9">Belongs to the tryptophan 2,3-dioxygenase family.</text>
</comment>
<dbReference type="PANTHER" id="PTHR10138:SF0">
    <property type="entry name" value="TRYPTOPHAN 2,3-DIOXYGENASE"/>
    <property type="match status" value="1"/>
</dbReference>
<keyword evidence="11" id="KW-1185">Reference proteome</keyword>
<keyword evidence="6 9" id="KW-0408">Iron</keyword>
<dbReference type="UniPathway" id="UPA00333">
    <property type="reaction ID" value="UER00453"/>
</dbReference>
<keyword evidence="5 9" id="KW-0560">Oxidoreductase</keyword>
<geneLocation type="plasmid" evidence="10 11">
    <name>unnamed1</name>
</geneLocation>
<keyword evidence="7 9" id="KW-0823">Tryptophan catabolism</keyword>
<dbReference type="GO" id="GO:0019441">
    <property type="term" value="P:L-tryptophan catabolic process to kynurenine"/>
    <property type="evidence" value="ECO:0007669"/>
    <property type="project" value="UniProtKB-UniRule"/>
</dbReference>
<dbReference type="HAMAP" id="MF_01972">
    <property type="entry name" value="T23O"/>
    <property type="match status" value="1"/>
</dbReference>
<evidence type="ECO:0000256" key="4">
    <source>
        <dbReference type="ARBA" id="ARBA00022964"/>
    </source>
</evidence>
<dbReference type="AlphaFoldDB" id="A0A2K9NKV7"/>
<dbReference type="EMBL" id="CP025613">
    <property type="protein sequence ID" value="AUN33700.1"/>
    <property type="molecule type" value="Genomic_DNA"/>
</dbReference>
<evidence type="ECO:0000256" key="3">
    <source>
        <dbReference type="ARBA" id="ARBA00022723"/>
    </source>
</evidence>
<comment type="subunit">
    <text evidence="1 9">Homotetramer.</text>
</comment>
<dbReference type="Proteomes" id="UP000234752">
    <property type="component" value="Plasmid unnamed1"/>
</dbReference>
<evidence type="ECO:0000256" key="6">
    <source>
        <dbReference type="ARBA" id="ARBA00023004"/>
    </source>
</evidence>
<evidence type="ECO:0000256" key="9">
    <source>
        <dbReference type="HAMAP-Rule" id="MF_01972"/>
    </source>
</evidence>
<feature type="binding site" evidence="9">
    <location>
        <begin position="46"/>
        <end position="50"/>
    </location>
    <ligand>
        <name>substrate</name>
    </ligand>
</feature>
<evidence type="ECO:0000256" key="2">
    <source>
        <dbReference type="ARBA" id="ARBA00022617"/>
    </source>
</evidence>
<evidence type="ECO:0000256" key="7">
    <source>
        <dbReference type="ARBA" id="ARBA00023079"/>
    </source>
</evidence>
<protein>
    <recommendedName>
        <fullName evidence="9">Tryptophan 2,3-dioxygenase</fullName>
        <shortName evidence="9">TDO</shortName>
        <ecNumber evidence="9">1.13.11.11</ecNumber>
    </recommendedName>
    <alternativeName>
        <fullName evidence="9">Tryptamin 2,3-dioxygenase</fullName>
    </alternativeName>
    <alternativeName>
        <fullName evidence="9">Tryptophan oxygenase</fullName>
        <shortName evidence="9">TO</shortName>
        <shortName evidence="9">TRPO</shortName>
    </alternativeName>
    <alternativeName>
        <fullName evidence="9">Tryptophan pyrrolase</fullName>
    </alternativeName>
    <alternativeName>
        <fullName evidence="9">Tryptophanase</fullName>
    </alternativeName>
</protein>
<organism evidence="10 11">
    <name type="scientific">Niveispirillum cyanobacteriorum</name>
    <dbReference type="NCBI Taxonomy" id="1612173"/>
    <lineage>
        <taxon>Bacteria</taxon>
        <taxon>Pseudomonadati</taxon>
        <taxon>Pseudomonadota</taxon>
        <taxon>Alphaproteobacteria</taxon>
        <taxon>Rhodospirillales</taxon>
        <taxon>Azospirillaceae</taxon>
        <taxon>Niveispirillum</taxon>
    </lineage>
</organism>
<dbReference type="RefSeq" id="WP_102115204.1">
    <property type="nucleotide sequence ID" value="NZ_BMGN01000001.1"/>
</dbReference>
<keyword evidence="10" id="KW-0614">Plasmid</keyword>
<reference evidence="10 11" key="1">
    <citation type="submission" date="2017-12" db="EMBL/GenBank/DDBJ databases">
        <title>Genomes of bacteria within cyanobacterial aggregates.</title>
        <authorList>
            <person name="Cai H."/>
        </authorList>
    </citation>
    <scope>NUCLEOTIDE SEQUENCE [LARGE SCALE GENOMIC DNA]</scope>
    <source>
        <strain evidence="10 11">TH16</strain>
        <plasmid evidence="10 11">unnamed1</plasmid>
    </source>
</reference>
<dbReference type="GO" id="GO:0046872">
    <property type="term" value="F:metal ion binding"/>
    <property type="evidence" value="ECO:0007669"/>
    <property type="project" value="UniProtKB-KW"/>
</dbReference>
<dbReference type="NCBIfam" id="TIGR03036">
    <property type="entry name" value="trp_2_3_diox"/>
    <property type="match status" value="1"/>
</dbReference>
<feature type="binding site" evidence="9">
    <location>
        <position position="249"/>
    </location>
    <ligand>
        <name>substrate</name>
    </ligand>
</feature>
<evidence type="ECO:0000256" key="5">
    <source>
        <dbReference type="ARBA" id="ARBA00023002"/>
    </source>
</evidence>
<name>A0A2K9NKV7_9PROT</name>
<feature type="binding site" evidence="9">
    <location>
        <position position="108"/>
    </location>
    <ligand>
        <name>substrate</name>
    </ligand>
</feature>
<sequence>MKPNAVDLSQEGVHQAPDLSYGAYLGLEPLLSCQHARSGEHDELLFIIIHQSSELWMKLCLHELAAARQQIKQDDLGPAFKMIARVARIQQQLIQGWDVLSTMTPADYSRIRPHLGQSSGFQSYQYRLLEFMLGNKNAGMITVHQGMPEVHARLMTALNERSLYDECLALLARRGFDIPENALNRDWSQPYQADKRVEAAWSVVYRDPHAHWELYELAEKLVDLEYRFQQWRFSHMKTVERIIGYKMGTGGTGGVSYLVKALSLSFFPELLSVRTAI</sequence>
<feature type="binding site" description="axial binding residue" evidence="9">
    <location>
        <position position="235"/>
    </location>
    <ligand>
        <name>heme</name>
        <dbReference type="ChEBI" id="CHEBI:30413"/>
    </ligand>
    <ligandPart>
        <name>Fe</name>
        <dbReference type="ChEBI" id="CHEBI:18248"/>
    </ligandPart>
</feature>
<dbReference type="OrthoDB" id="9776847at2"/>
<dbReference type="GO" id="GO:0020037">
    <property type="term" value="F:heme binding"/>
    <property type="evidence" value="ECO:0007669"/>
    <property type="project" value="UniProtKB-UniRule"/>
</dbReference>
<dbReference type="EC" id="1.13.11.11" evidence="9"/>
<dbReference type="SUPFAM" id="SSF140959">
    <property type="entry name" value="Indolic compounds 2,3-dioxygenase-like"/>
    <property type="match status" value="1"/>
</dbReference>
<dbReference type="GO" id="GO:0004833">
    <property type="term" value="F:L-tryptophan 2,3-dioxygenase activity"/>
    <property type="evidence" value="ECO:0007669"/>
    <property type="project" value="UniProtKB-UniRule"/>
</dbReference>
<dbReference type="Pfam" id="PF03301">
    <property type="entry name" value="Trp_dioxygenase"/>
    <property type="match status" value="2"/>
</dbReference>
<keyword evidence="4 9" id="KW-0223">Dioxygenase</keyword>
<evidence type="ECO:0000313" key="11">
    <source>
        <dbReference type="Proteomes" id="UP000234752"/>
    </source>
</evidence>
<comment type="function">
    <text evidence="9">Heme-dependent dioxygenase that catalyzes the oxidative cleavage of the L-tryptophan (L-Trp) pyrrole ring and converts L-tryptophan to N-formyl-L-kynurenine. Catalyzes the oxidative cleavage of the indole moiety.</text>
</comment>
<accession>A0A2K9NKV7</accession>
<proteinExistence type="inferred from homology"/>
<dbReference type="GO" id="GO:0019442">
    <property type="term" value="P:L-tryptophan catabolic process to acetyl-CoA"/>
    <property type="evidence" value="ECO:0007669"/>
    <property type="project" value="TreeGrafter"/>
</dbReference>
<keyword evidence="2 9" id="KW-0349">Heme</keyword>
<feature type="binding site" evidence="9">
    <location>
        <position position="112"/>
    </location>
    <ligand>
        <name>substrate</name>
    </ligand>
</feature>
<dbReference type="InterPro" id="IPR017485">
    <property type="entry name" value="Trp_2-3-dOase_bac"/>
</dbReference>
<dbReference type="Gene3D" id="1.20.58.480">
    <property type="match status" value="1"/>
</dbReference>
<keyword evidence="3 9" id="KW-0479">Metal-binding</keyword>
<dbReference type="KEGG" id="ncb:C0V82_24900"/>
<comment type="pathway">
    <text evidence="9">Amino-acid degradation; L-tryptophan degradation via kynurenine pathway; L-kynurenine from L-tryptophan: step 1/2.</text>
</comment>
<comment type="cofactor">
    <cofactor evidence="9">
        <name>heme</name>
        <dbReference type="ChEBI" id="CHEBI:30413"/>
    </cofactor>
    <text evidence="9">Binds 1 heme group per subunit.</text>
</comment>
<dbReference type="InterPro" id="IPR037217">
    <property type="entry name" value="Trp/Indoleamine_2_3_dOase-like"/>
</dbReference>
<dbReference type="FunFam" id="1.20.58.480:FF:000001">
    <property type="entry name" value="Tryptophan 2,3-dioxygenase"/>
    <property type="match status" value="1"/>
</dbReference>
<dbReference type="InterPro" id="IPR004981">
    <property type="entry name" value="Trp_2_3_dOase"/>
</dbReference>
<dbReference type="PANTHER" id="PTHR10138">
    <property type="entry name" value="TRYPTOPHAN 2,3-DIOXYGENASE"/>
    <property type="match status" value="1"/>
</dbReference>
<evidence type="ECO:0000256" key="1">
    <source>
        <dbReference type="ARBA" id="ARBA00011881"/>
    </source>
</evidence>